<dbReference type="GO" id="GO:0005829">
    <property type="term" value="C:cytosol"/>
    <property type="evidence" value="ECO:0007669"/>
    <property type="project" value="TreeGrafter"/>
</dbReference>
<name>A0A848EJ62_9PROT</name>
<organism evidence="2 3">
    <name type="scientific">Neoroseomonas marina</name>
    <dbReference type="NCBI Taxonomy" id="1232220"/>
    <lineage>
        <taxon>Bacteria</taxon>
        <taxon>Pseudomonadati</taxon>
        <taxon>Pseudomonadota</taxon>
        <taxon>Alphaproteobacteria</taxon>
        <taxon>Acetobacterales</taxon>
        <taxon>Acetobacteraceae</taxon>
        <taxon>Neoroseomonas</taxon>
    </lineage>
</organism>
<dbReference type="InterPro" id="IPR032466">
    <property type="entry name" value="Metal_Hydrolase"/>
</dbReference>
<dbReference type="GO" id="GO:0016812">
    <property type="term" value="F:hydrolase activity, acting on carbon-nitrogen (but not peptide) bonds, in cyclic amides"/>
    <property type="evidence" value="ECO:0007669"/>
    <property type="project" value="TreeGrafter"/>
</dbReference>
<evidence type="ECO:0000313" key="3">
    <source>
        <dbReference type="Proteomes" id="UP000548582"/>
    </source>
</evidence>
<dbReference type="Proteomes" id="UP000548582">
    <property type="component" value="Unassembled WGS sequence"/>
</dbReference>
<dbReference type="Gene3D" id="3.20.20.140">
    <property type="entry name" value="Metal-dependent hydrolases"/>
    <property type="match status" value="1"/>
</dbReference>
<dbReference type="EMBL" id="JABBKX010000009">
    <property type="protein sequence ID" value="NMJ43749.1"/>
    <property type="molecule type" value="Genomic_DNA"/>
</dbReference>
<dbReference type="Gene3D" id="2.30.40.10">
    <property type="entry name" value="Urease, subunit C, domain 1"/>
    <property type="match status" value="1"/>
</dbReference>
<keyword evidence="3" id="KW-1185">Reference proteome</keyword>
<comment type="caution">
    <text evidence="2">The sequence shown here is derived from an EMBL/GenBank/DDBJ whole genome shotgun (WGS) entry which is preliminary data.</text>
</comment>
<dbReference type="InterPro" id="IPR011059">
    <property type="entry name" value="Metal-dep_hydrolase_composite"/>
</dbReference>
<dbReference type="CDD" id="cd01297">
    <property type="entry name" value="D-aminoacylase"/>
    <property type="match status" value="1"/>
</dbReference>
<dbReference type="InterPro" id="IPR013108">
    <property type="entry name" value="Amidohydro_3"/>
</dbReference>
<dbReference type="RefSeq" id="WP_170055942.1">
    <property type="nucleotide sequence ID" value="NZ_JABBKX010000009.1"/>
</dbReference>
<accession>A0A848EJ62</accession>
<dbReference type="GO" id="GO:0016811">
    <property type="term" value="F:hydrolase activity, acting on carbon-nitrogen (but not peptide) bonds, in linear amides"/>
    <property type="evidence" value="ECO:0007669"/>
    <property type="project" value="InterPro"/>
</dbReference>
<evidence type="ECO:0000259" key="1">
    <source>
        <dbReference type="Pfam" id="PF07969"/>
    </source>
</evidence>
<reference evidence="2 3" key="1">
    <citation type="submission" date="2020-03" db="EMBL/GenBank/DDBJ databases">
        <authorList>
            <person name="Sun Q."/>
        </authorList>
    </citation>
    <scope>NUCLEOTIDE SEQUENCE [LARGE SCALE GENOMIC DNA]</scope>
    <source>
        <strain evidence="2 3">JC162</strain>
    </source>
</reference>
<dbReference type="InterPro" id="IPR023100">
    <property type="entry name" value="D-aminoacylase_insert_dom_sf"/>
</dbReference>
<dbReference type="PANTHER" id="PTHR11647">
    <property type="entry name" value="HYDRANTOINASE/DIHYDROPYRIMIDINASE FAMILY MEMBER"/>
    <property type="match status" value="1"/>
</dbReference>
<sequence length="483" mass="51505">MALRCDLIIRDATIVDGSGRPGFRGDVAVEGERIAAVGDLGGASGAREVMAGGRVLAPGFIDAHTHDDQIVLQGAECMCCKLSQGVTSVVVGNCGISLSPMRMASRPPAPLDQVCAPEWWTFGSFGEYADHLRREPPAVNALALIGHMSLRVGVMEGDTQRAATDGEAERMRALLAESLAEGAAGFSTGLFYPPSKHAPTEEVIAIAEALRAQRGLYVTHMRDEANGVLDSIAETLRIGETVGAPVVISHHKCAQPENHGRSRETLPMIAQAATRHPVAFDVYPYTASSTSLAARDPRPDVPVQVTNSLPHPEMTGRMLADIAAEWDVSLIEARDRLLPASGVFHNMSEADVRRIMAHPLSMIGSDGGPLAKKPHPRLWGTFPRVLGHYVRKIGLMDLETAIHKMTGRTAMVFGIADRGTIAPGAFADLVLLDAATVKDRSTWEDPVQPADGILETWVNGQSAYVHGAGVTGARAGRLLRRAA</sequence>
<dbReference type="PANTHER" id="PTHR11647:SF1">
    <property type="entry name" value="COLLAPSIN RESPONSE MEDIATOR PROTEIN"/>
    <property type="match status" value="1"/>
</dbReference>
<dbReference type="Pfam" id="PF07969">
    <property type="entry name" value="Amidohydro_3"/>
    <property type="match status" value="1"/>
</dbReference>
<dbReference type="SUPFAM" id="SSF51556">
    <property type="entry name" value="Metallo-dependent hydrolases"/>
    <property type="match status" value="1"/>
</dbReference>
<dbReference type="AlphaFoldDB" id="A0A848EJ62"/>
<dbReference type="SUPFAM" id="SSF51338">
    <property type="entry name" value="Composite domain of metallo-dependent hydrolases"/>
    <property type="match status" value="1"/>
</dbReference>
<feature type="domain" description="Amidohydrolase 3" evidence="1">
    <location>
        <begin position="51"/>
        <end position="464"/>
    </location>
</feature>
<evidence type="ECO:0000313" key="2">
    <source>
        <dbReference type="EMBL" id="NMJ43749.1"/>
    </source>
</evidence>
<protein>
    <submittedName>
        <fullName evidence="2">D-aminoacylase</fullName>
    </submittedName>
</protein>
<gene>
    <name evidence="2" type="ORF">GWK16_21050</name>
</gene>
<dbReference type="Gene3D" id="3.30.1490.130">
    <property type="entry name" value="D-aminoacylase. Domain 3"/>
    <property type="match status" value="1"/>
</dbReference>
<proteinExistence type="predicted"/>
<dbReference type="InterPro" id="IPR050378">
    <property type="entry name" value="Metallo-dep_Hydrolases_sf"/>
</dbReference>